<accession>A0AAX4PA64</accession>
<dbReference type="Gene3D" id="3.30.70.1050">
    <property type="entry name" value="Trigger factor ribosome-binding domain"/>
    <property type="match status" value="1"/>
</dbReference>
<dbReference type="SUPFAM" id="SSF54534">
    <property type="entry name" value="FKBP-like"/>
    <property type="match status" value="1"/>
</dbReference>
<dbReference type="GO" id="GO:0043022">
    <property type="term" value="F:ribosome binding"/>
    <property type="evidence" value="ECO:0007669"/>
    <property type="project" value="TreeGrafter"/>
</dbReference>
<sequence>MAKMTRMSKQTRGVRSGGARRGVPRAAAAQARSVARSALRPGLPATRPVVTGPGAREHSSGVECRAAPARHACFLLLNPEGEVEELDNGRVRTKVFIDMYIMDKAYDSINDYYRKNLEFPGFRKGGNVPESMIMGQVGKEQYFLAVLEEIFKLTLEGAFAKLGDRVLADTETIETPTEEMVKALVTRTPFNYSVSADVLPEVKWKAPYGEMKIKVDTSSYSQPDDEKVEEIIDSFRKEQAQLNIALGRNVQRGDMCVVEASCVRKDNGEAALGMPEGPFRYDTEVSLLPNFVENLEKLQVGGEAEFDVTIPQDWQDEAVRGLEVSFKVKVNEIFERKLPDLDDAFASQIIPGCGSMKECREFLLQNIQGGKEEAKQQALQNAVTESIAESIDIAIPESMITNIGREEYGKRLMEIQQQGQLSPDMVQKLTSENLVQDYINKERGTFEMLAKASIGVAEIQKLENIAVSDEQLNDEVNTIQRELEQQGENPDADGIKQMIKERLESQMVFEWLEKHCEVEYV</sequence>
<feature type="domain" description="Trigger factor ribosome-binding bacterial" evidence="8">
    <location>
        <begin position="82"/>
        <end position="233"/>
    </location>
</feature>
<dbReference type="InterPro" id="IPR008881">
    <property type="entry name" value="Trigger_fac_ribosome-bd_bac"/>
</dbReference>
<dbReference type="Gene3D" id="3.10.50.40">
    <property type="match status" value="1"/>
</dbReference>
<feature type="region of interest" description="Disordered" evidence="7">
    <location>
        <begin position="1"/>
        <end position="59"/>
    </location>
</feature>
<evidence type="ECO:0000256" key="5">
    <source>
        <dbReference type="ARBA" id="ARBA00023186"/>
    </source>
</evidence>
<dbReference type="InterPro" id="IPR005215">
    <property type="entry name" value="Trig_fac"/>
</dbReference>
<dbReference type="Proteomes" id="UP001472866">
    <property type="component" value="Chromosome 06"/>
</dbReference>
<keyword evidence="11" id="KW-1185">Reference proteome</keyword>
<dbReference type="GO" id="GO:0043335">
    <property type="term" value="P:protein unfolding"/>
    <property type="evidence" value="ECO:0007669"/>
    <property type="project" value="TreeGrafter"/>
</dbReference>
<dbReference type="Pfam" id="PF05697">
    <property type="entry name" value="Trigger_N"/>
    <property type="match status" value="1"/>
</dbReference>
<comment type="similarity">
    <text evidence="2">Belongs to the FKBP-type PPIase family. Tig subfamily.</text>
</comment>
<dbReference type="EMBL" id="CP151506">
    <property type="protein sequence ID" value="WZN62850.1"/>
    <property type="molecule type" value="Genomic_DNA"/>
</dbReference>
<dbReference type="SUPFAM" id="SSF109998">
    <property type="entry name" value="Triger factor/SurA peptide-binding domain-like"/>
    <property type="match status" value="1"/>
</dbReference>
<feature type="compositionally biased region" description="Low complexity" evidence="7">
    <location>
        <begin position="24"/>
        <end position="40"/>
    </location>
</feature>
<dbReference type="GO" id="GO:0051083">
    <property type="term" value="P:'de novo' cotranslational protein folding"/>
    <property type="evidence" value="ECO:0007669"/>
    <property type="project" value="TreeGrafter"/>
</dbReference>
<evidence type="ECO:0000313" key="11">
    <source>
        <dbReference type="Proteomes" id="UP001472866"/>
    </source>
</evidence>
<reference evidence="10 11" key="1">
    <citation type="submission" date="2024-03" db="EMBL/GenBank/DDBJ databases">
        <title>Complete genome sequence of the green alga Chloropicon roscoffensis RCC1871.</title>
        <authorList>
            <person name="Lemieux C."/>
            <person name="Pombert J.-F."/>
            <person name="Otis C."/>
            <person name="Turmel M."/>
        </authorList>
    </citation>
    <scope>NUCLEOTIDE SEQUENCE [LARGE SCALE GENOMIC DNA]</scope>
    <source>
        <strain evidence="10 11">RCC1871</strain>
    </source>
</reference>
<evidence type="ECO:0000256" key="2">
    <source>
        <dbReference type="ARBA" id="ARBA00005464"/>
    </source>
</evidence>
<evidence type="ECO:0000256" key="3">
    <source>
        <dbReference type="ARBA" id="ARBA00013194"/>
    </source>
</evidence>
<keyword evidence="5" id="KW-0143">Chaperone</keyword>
<dbReference type="AlphaFoldDB" id="A0AAX4PA64"/>
<dbReference type="PANTHER" id="PTHR30560">
    <property type="entry name" value="TRIGGER FACTOR CHAPERONE AND PEPTIDYL-PROLYL CIS/TRANS ISOMERASE"/>
    <property type="match status" value="1"/>
</dbReference>
<dbReference type="InterPro" id="IPR046357">
    <property type="entry name" value="PPIase_dom_sf"/>
</dbReference>
<dbReference type="GO" id="GO:0044183">
    <property type="term" value="F:protein folding chaperone"/>
    <property type="evidence" value="ECO:0007669"/>
    <property type="project" value="TreeGrafter"/>
</dbReference>
<dbReference type="Gene3D" id="1.10.3120.10">
    <property type="entry name" value="Trigger factor, C-terminal domain"/>
    <property type="match status" value="1"/>
</dbReference>
<dbReference type="InterPro" id="IPR036611">
    <property type="entry name" value="Trigger_fac_ribosome-bd_sf"/>
</dbReference>
<dbReference type="PANTHER" id="PTHR30560:SF3">
    <property type="entry name" value="TRIGGER FACTOR-LIKE PROTEIN TIG, CHLOROPLASTIC"/>
    <property type="match status" value="1"/>
</dbReference>
<evidence type="ECO:0000313" key="10">
    <source>
        <dbReference type="EMBL" id="WZN62850.1"/>
    </source>
</evidence>
<dbReference type="Pfam" id="PF05698">
    <property type="entry name" value="Trigger_C"/>
    <property type="match status" value="1"/>
</dbReference>
<dbReference type="InterPro" id="IPR008880">
    <property type="entry name" value="Trigger_fac_C"/>
</dbReference>
<evidence type="ECO:0000256" key="4">
    <source>
        <dbReference type="ARBA" id="ARBA00023110"/>
    </source>
</evidence>
<dbReference type="InterPro" id="IPR027304">
    <property type="entry name" value="Trigger_fact/SurA_dom_sf"/>
</dbReference>
<organism evidence="10 11">
    <name type="scientific">Chloropicon roscoffensis</name>
    <dbReference type="NCBI Taxonomy" id="1461544"/>
    <lineage>
        <taxon>Eukaryota</taxon>
        <taxon>Viridiplantae</taxon>
        <taxon>Chlorophyta</taxon>
        <taxon>Chloropicophyceae</taxon>
        <taxon>Chloropicales</taxon>
        <taxon>Chloropicaceae</taxon>
        <taxon>Chloropicon</taxon>
    </lineage>
</organism>
<feature type="domain" description="Trigger factor C-terminal" evidence="9">
    <location>
        <begin position="355"/>
        <end position="504"/>
    </location>
</feature>
<keyword evidence="6" id="KW-0413">Isomerase</keyword>
<comment type="catalytic activity">
    <reaction evidence="1">
        <text>[protein]-peptidylproline (omega=180) = [protein]-peptidylproline (omega=0)</text>
        <dbReference type="Rhea" id="RHEA:16237"/>
        <dbReference type="Rhea" id="RHEA-COMP:10747"/>
        <dbReference type="Rhea" id="RHEA-COMP:10748"/>
        <dbReference type="ChEBI" id="CHEBI:83833"/>
        <dbReference type="ChEBI" id="CHEBI:83834"/>
        <dbReference type="EC" id="5.2.1.8"/>
    </reaction>
</comment>
<dbReference type="InterPro" id="IPR037041">
    <property type="entry name" value="Trigger_fac_C_sf"/>
</dbReference>
<evidence type="ECO:0000259" key="8">
    <source>
        <dbReference type="Pfam" id="PF05697"/>
    </source>
</evidence>
<evidence type="ECO:0000256" key="1">
    <source>
        <dbReference type="ARBA" id="ARBA00000971"/>
    </source>
</evidence>
<dbReference type="GO" id="GO:0015031">
    <property type="term" value="P:protein transport"/>
    <property type="evidence" value="ECO:0007669"/>
    <property type="project" value="InterPro"/>
</dbReference>
<dbReference type="GO" id="GO:0003755">
    <property type="term" value="F:peptidyl-prolyl cis-trans isomerase activity"/>
    <property type="evidence" value="ECO:0007669"/>
    <property type="project" value="UniProtKB-KW"/>
</dbReference>
<keyword evidence="4" id="KW-0697">Rotamase</keyword>
<dbReference type="SUPFAM" id="SSF102735">
    <property type="entry name" value="Trigger factor ribosome-binding domain"/>
    <property type="match status" value="1"/>
</dbReference>
<gene>
    <name evidence="10" type="ORF">HKI87_06g43940</name>
</gene>
<evidence type="ECO:0000256" key="7">
    <source>
        <dbReference type="SAM" id="MobiDB-lite"/>
    </source>
</evidence>
<dbReference type="EC" id="5.2.1.8" evidence="3"/>
<proteinExistence type="inferred from homology"/>
<evidence type="ECO:0000259" key="9">
    <source>
        <dbReference type="Pfam" id="PF05698"/>
    </source>
</evidence>
<evidence type="ECO:0000256" key="6">
    <source>
        <dbReference type="ARBA" id="ARBA00023235"/>
    </source>
</evidence>
<protein>
    <recommendedName>
        <fullName evidence="3">peptidylprolyl isomerase</fullName>
        <ecNumber evidence="3">5.2.1.8</ecNumber>
    </recommendedName>
</protein>
<name>A0AAX4PA64_9CHLO</name>